<dbReference type="InterPro" id="IPR036259">
    <property type="entry name" value="MFS_trans_sf"/>
</dbReference>
<proteinExistence type="predicted"/>
<protein>
    <recommendedName>
        <fullName evidence="8">Major facilitator superfamily (MFS) profile domain-containing protein</fullName>
    </recommendedName>
</protein>
<evidence type="ECO:0008006" key="8">
    <source>
        <dbReference type="Google" id="ProtNLM"/>
    </source>
</evidence>
<dbReference type="Proteomes" id="UP000226431">
    <property type="component" value="Unassembled WGS sequence"/>
</dbReference>
<evidence type="ECO:0000313" key="6">
    <source>
        <dbReference type="EMBL" id="PHH58430.1"/>
    </source>
</evidence>
<dbReference type="SUPFAM" id="SSF103473">
    <property type="entry name" value="MFS general substrate transporter"/>
    <property type="match status" value="1"/>
</dbReference>
<keyword evidence="7" id="KW-1185">Reference proteome</keyword>
<keyword evidence="3 5" id="KW-1133">Transmembrane helix</keyword>
<comment type="caution">
    <text evidence="6">The sequence shown here is derived from an EMBL/GenBank/DDBJ whole genome shotgun (WGS) entry which is preliminary data.</text>
</comment>
<keyword evidence="2 5" id="KW-0812">Transmembrane</keyword>
<keyword evidence="4 5" id="KW-0472">Membrane</keyword>
<feature type="transmembrane region" description="Helical" evidence="5">
    <location>
        <begin position="126"/>
        <end position="145"/>
    </location>
</feature>
<gene>
    <name evidence="6" type="ORF">CDD80_2323</name>
</gene>
<evidence type="ECO:0000313" key="7">
    <source>
        <dbReference type="Proteomes" id="UP000226431"/>
    </source>
</evidence>
<feature type="transmembrane region" description="Helical" evidence="5">
    <location>
        <begin position="48"/>
        <end position="72"/>
    </location>
</feature>
<dbReference type="OrthoDB" id="10021397at2759"/>
<evidence type="ECO:0000256" key="3">
    <source>
        <dbReference type="ARBA" id="ARBA00022989"/>
    </source>
</evidence>
<name>A0A2C5XTL4_9HYPO</name>
<feature type="transmembrane region" description="Helical" evidence="5">
    <location>
        <begin position="20"/>
        <end position="41"/>
    </location>
</feature>
<dbReference type="GO" id="GO:0022857">
    <property type="term" value="F:transmembrane transporter activity"/>
    <property type="evidence" value="ECO:0007669"/>
    <property type="project" value="TreeGrafter"/>
</dbReference>
<dbReference type="EMBL" id="NJES01002124">
    <property type="protein sequence ID" value="PHH58430.1"/>
    <property type="molecule type" value="Genomic_DNA"/>
</dbReference>
<evidence type="ECO:0000256" key="1">
    <source>
        <dbReference type="ARBA" id="ARBA00004141"/>
    </source>
</evidence>
<comment type="subcellular location">
    <subcellularLocation>
        <location evidence="1">Membrane</location>
        <topology evidence="1">Multi-pass membrane protein</topology>
    </subcellularLocation>
</comment>
<dbReference type="AlphaFoldDB" id="A0A2C5XTL4"/>
<dbReference type="PANTHER" id="PTHR23501">
    <property type="entry name" value="MAJOR FACILITATOR SUPERFAMILY"/>
    <property type="match status" value="1"/>
</dbReference>
<dbReference type="GO" id="GO:0005886">
    <property type="term" value="C:plasma membrane"/>
    <property type="evidence" value="ECO:0007669"/>
    <property type="project" value="TreeGrafter"/>
</dbReference>
<evidence type="ECO:0000256" key="2">
    <source>
        <dbReference type="ARBA" id="ARBA00022692"/>
    </source>
</evidence>
<evidence type="ECO:0000256" key="4">
    <source>
        <dbReference type="ARBA" id="ARBA00023136"/>
    </source>
</evidence>
<reference evidence="6 7" key="1">
    <citation type="submission" date="2017-06" db="EMBL/GenBank/DDBJ databases">
        <title>Ant-infecting Ophiocordyceps genomes reveal a high diversity of potential behavioral manipulation genes and a possible major role for enterotoxins.</title>
        <authorList>
            <person name="De Bekker C."/>
            <person name="Evans H.C."/>
            <person name="Brachmann A."/>
            <person name="Hughes D.P."/>
        </authorList>
    </citation>
    <scope>NUCLEOTIDE SEQUENCE [LARGE SCALE GENOMIC DNA]</scope>
    <source>
        <strain evidence="6 7">Map16</strain>
    </source>
</reference>
<sequence>MLTTLDVDNTPLRKWFGYQVLTGIGIGPGFQTGVLVVQTVLPQDMVPVGVACVQFFQALGGAVFVAVAQTLFQNGIIDGVARLGFDGRAFINSGANEIEQVLARLDRLGLRKPVLEAYMTGLRHTFFISVAAAACAFFCILGLEWKSVKKSPYGRARAKEAPALPA</sequence>
<dbReference type="PANTHER" id="PTHR23501:SF198">
    <property type="entry name" value="AZOLE RESISTANCE PROTEIN 1-RELATED"/>
    <property type="match status" value="1"/>
</dbReference>
<accession>A0A2C5XTL4</accession>
<evidence type="ECO:0000256" key="5">
    <source>
        <dbReference type="SAM" id="Phobius"/>
    </source>
</evidence>
<organism evidence="6 7">
    <name type="scientific">Ophiocordyceps camponoti-rufipedis</name>
    <dbReference type="NCBI Taxonomy" id="2004952"/>
    <lineage>
        <taxon>Eukaryota</taxon>
        <taxon>Fungi</taxon>
        <taxon>Dikarya</taxon>
        <taxon>Ascomycota</taxon>
        <taxon>Pezizomycotina</taxon>
        <taxon>Sordariomycetes</taxon>
        <taxon>Hypocreomycetidae</taxon>
        <taxon>Hypocreales</taxon>
        <taxon>Ophiocordycipitaceae</taxon>
        <taxon>Ophiocordyceps</taxon>
    </lineage>
</organism>